<evidence type="ECO:0000256" key="1">
    <source>
        <dbReference type="SAM" id="Phobius"/>
    </source>
</evidence>
<feature type="transmembrane region" description="Helical" evidence="1">
    <location>
        <begin position="269"/>
        <end position="290"/>
    </location>
</feature>
<dbReference type="AlphaFoldDB" id="A0A2K8NWA0"/>
<feature type="transmembrane region" description="Helical" evidence="1">
    <location>
        <begin position="12"/>
        <end position="33"/>
    </location>
</feature>
<protein>
    <submittedName>
        <fullName evidence="2">Uncharacterized protein</fullName>
    </submittedName>
</protein>
<gene>
    <name evidence="2" type="ORF">EMELA_v1c04710</name>
</gene>
<dbReference type="KEGG" id="eml:EMELA_v1c04710"/>
<dbReference type="RefSeq" id="WP_028124150.1">
    <property type="nucleotide sequence ID" value="NZ_CP024964.1"/>
</dbReference>
<organism evidence="2 3">
    <name type="scientific">Mesoplasma melaleucae</name>
    <dbReference type="NCBI Taxonomy" id="81459"/>
    <lineage>
        <taxon>Bacteria</taxon>
        <taxon>Bacillati</taxon>
        <taxon>Mycoplasmatota</taxon>
        <taxon>Mollicutes</taxon>
        <taxon>Entomoplasmatales</taxon>
        <taxon>Entomoplasmataceae</taxon>
        <taxon>Mesoplasma</taxon>
    </lineage>
</organism>
<accession>A0A2K8NWA0</accession>
<keyword evidence="1" id="KW-0812">Transmembrane</keyword>
<keyword evidence="3" id="KW-1185">Reference proteome</keyword>
<evidence type="ECO:0000313" key="2">
    <source>
        <dbReference type="EMBL" id="ATZ18014.1"/>
    </source>
</evidence>
<proteinExistence type="predicted"/>
<sequence length="306" mass="34811">MKLGLKKQGITIIVLSSLYGVAAVASTIPGVGFESIQFINSVKKQLKIIMPKDKYLLDPKSPLYEPIMDNVIRTSYLADAISTIDSYNAAEKDKYTPLYTEFTNDWYHNRWQSLIEQKQQIDFYDIAMDMIEFDQAIATEFQSYGYVHTGTQWIFHKNGVKEMFSKDLKQNAIKQQSIWDQDEYEDKLVSTGPGLTGIKVKESAGTKLVNNKVWFLNKQIDSIKYAINIQTLQNPFVNKNLSADDVADYVTIDDLYHPNFTRGLTMAQATFIVMMTAFVITPTGIGFGVWQIKKAKKLKDEESTGE</sequence>
<keyword evidence="1" id="KW-1133">Transmembrane helix</keyword>
<evidence type="ECO:0000313" key="3">
    <source>
        <dbReference type="Proteomes" id="UP000231896"/>
    </source>
</evidence>
<dbReference type="EMBL" id="CP024964">
    <property type="protein sequence ID" value="ATZ18014.1"/>
    <property type="molecule type" value="Genomic_DNA"/>
</dbReference>
<keyword evidence="1" id="KW-0472">Membrane</keyword>
<dbReference type="Proteomes" id="UP000231896">
    <property type="component" value="Chromosome"/>
</dbReference>
<reference evidence="2 3" key="1">
    <citation type="submission" date="2017-11" db="EMBL/GenBank/DDBJ databases">
        <title>Genome sequence of Entomoplasma melaleucae M1 (ATCC 49191).</title>
        <authorList>
            <person name="Lo W.-S."/>
            <person name="Gasparich G.E."/>
            <person name="Kuo C.-H."/>
        </authorList>
    </citation>
    <scope>NUCLEOTIDE SEQUENCE [LARGE SCALE GENOMIC DNA]</scope>
    <source>
        <strain evidence="2 3">M1</strain>
    </source>
</reference>
<dbReference type="STRING" id="1408435.GCA_000685885_00614"/>
<name>A0A2K8NWA0_9MOLU</name>
<dbReference type="OrthoDB" id="390308at2"/>